<evidence type="ECO:0000313" key="7">
    <source>
        <dbReference type="Proteomes" id="UP001141259"/>
    </source>
</evidence>
<accession>A0A9X2ZXX2</accession>
<dbReference type="InterPro" id="IPR002018">
    <property type="entry name" value="CarbesteraseB"/>
</dbReference>
<dbReference type="InterPro" id="IPR029058">
    <property type="entry name" value="AB_hydrolase_fold"/>
</dbReference>
<evidence type="ECO:0000313" key="6">
    <source>
        <dbReference type="EMBL" id="MCS7475814.1"/>
    </source>
</evidence>
<dbReference type="GO" id="GO:0016787">
    <property type="term" value="F:hydrolase activity"/>
    <property type="evidence" value="ECO:0007669"/>
    <property type="project" value="UniProtKB-KW"/>
</dbReference>
<dbReference type="EC" id="3.1.1.-" evidence="4"/>
<dbReference type="InterPro" id="IPR019826">
    <property type="entry name" value="Carboxylesterase_B_AS"/>
</dbReference>
<dbReference type="PROSITE" id="PS00122">
    <property type="entry name" value="CARBOXYLESTERASE_B_1"/>
    <property type="match status" value="1"/>
</dbReference>
<evidence type="ECO:0000256" key="4">
    <source>
        <dbReference type="RuleBase" id="RU361235"/>
    </source>
</evidence>
<proteinExistence type="inferred from homology"/>
<gene>
    <name evidence="6" type="ORF">NZH93_03035</name>
</gene>
<dbReference type="SUPFAM" id="SSF53474">
    <property type="entry name" value="alpha/beta-Hydrolases"/>
    <property type="match status" value="1"/>
</dbReference>
<comment type="similarity">
    <text evidence="1 4">Belongs to the type-B carboxylesterase/lipase family.</text>
</comment>
<keyword evidence="3 4" id="KW-0378">Hydrolase</keyword>
<keyword evidence="7" id="KW-1185">Reference proteome</keyword>
<reference evidence="6" key="1">
    <citation type="submission" date="2022-08" db="EMBL/GenBank/DDBJ databases">
        <authorList>
            <person name="Tistechok S."/>
            <person name="Samborskyy M."/>
            <person name="Roman I."/>
        </authorList>
    </citation>
    <scope>NUCLEOTIDE SEQUENCE</scope>
    <source>
        <strain evidence="6">DSM 103496</strain>
    </source>
</reference>
<protein>
    <recommendedName>
        <fullName evidence="4">Carboxylic ester hydrolase</fullName>
        <ecNumber evidence="4">3.1.1.-</ecNumber>
    </recommendedName>
</protein>
<dbReference type="Proteomes" id="UP001141259">
    <property type="component" value="Unassembled WGS sequence"/>
</dbReference>
<dbReference type="PROSITE" id="PS01173">
    <property type="entry name" value="LIPASE_GDXG_HIS"/>
    <property type="match status" value="1"/>
</dbReference>
<name>A0A9X2ZXX2_9PSEU</name>
<evidence type="ECO:0000256" key="2">
    <source>
        <dbReference type="ARBA" id="ARBA00010515"/>
    </source>
</evidence>
<dbReference type="Pfam" id="PF00135">
    <property type="entry name" value="COesterase"/>
    <property type="match status" value="1"/>
</dbReference>
<comment type="caution">
    <text evidence="6">The sequence shown here is derived from an EMBL/GenBank/DDBJ whole genome shotgun (WGS) entry which is preliminary data.</text>
</comment>
<evidence type="ECO:0000256" key="1">
    <source>
        <dbReference type="ARBA" id="ARBA00005964"/>
    </source>
</evidence>
<evidence type="ECO:0000256" key="3">
    <source>
        <dbReference type="ARBA" id="ARBA00022801"/>
    </source>
</evidence>
<comment type="similarity">
    <text evidence="2">Belongs to the 'GDXG' lipolytic enzyme family.</text>
</comment>
<dbReference type="RefSeq" id="WP_259621317.1">
    <property type="nucleotide sequence ID" value="NZ_JANYMP010000001.1"/>
</dbReference>
<dbReference type="EMBL" id="JANYMP010000001">
    <property type="protein sequence ID" value="MCS7475814.1"/>
    <property type="molecule type" value="Genomic_DNA"/>
</dbReference>
<dbReference type="AlphaFoldDB" id="A0A9X2ZXX2"/>
<dbReference type="Gene3D" id="3.40.50.1820">
    <property type="entry name" value="alpha/beta hydrolase"/>
    <property type="match status" value="1"/>
</dbReference>
<dbReference type="InterPro" id="IPR002168">
    <property type="entry name" value="Lipase_GDXG_HIS_AS"/>
</dbReference>
<sequence length="493" mass="52705">MTHVTTEHGTVAGVVVDGLHLFRGVPYAAPPFGPRRFLPPQAPEKWDGVRDATRAGALAPQPITADDPLAPVFAPSDASAIGEDCLTLEVWTPDPGAAGLPVVVHIHGGGYLTGSGSFAGYSGRAFARDGVVHVGVNYRVGIDGFLHLGEGRDNLGLRDQQAALEWVRRNIAAFGGDPDRVTIMGQSGGAVSVMFQLAMPGSAGLFSRAIAQSGCSVASVDADEATRVTRLAARRLGVPATPEGFAGVSLERTAATSQWLMVRFLLGFLRGDPRSLLLSPFRAVHGTDLLPTSPLDAAAGSDVPLLTGTVRNETVDFVAALRALPVIGPLALRGLRRTIGLDRALADAYRTGGRHLSDRAELAEAAWSDWGFRIPTIRLVEARKVPSWLYEFRWEPPTARRGQSSFHGIEIPFTRDDLAVVDQLPPQTRTRFTDAPTALATEMHRAWVDFVTTGDPGWPTYDTGERSTMVYDTPSAVVPDAAGVERGAWDGRR</sequence>
<dbReference type="InterPro" id="IPR050309">
    <property type="entry name" value="Type-B_Carboxylest/Lipase"/>
</dbReference>
<evidence type="ECO:0000259" key="5">
    <source>
        <dbReference type="Pfam" id="PF00135"/>
    </source>
</evidence>
<dbReference type="PANTHER" id="PTHR11559">
    <property type="entry name" value="CARBOXYLESTERASE"/>
    <property type="match status" value="1"/>
</dbReference>
<feature type="domain" description="Carboxylesterase type B" evidence="5">
    <location>
        <begin position="3"/>
        <end position="457"/>
    </location>
</feature>
<organism evidence="6 7">
    <name type="scientific">Umezawaea endophytica</name>
    <dbReference type="NCBI Taxonomy" id="1654476"/>
    <lineage>
        <taxon>Bacteria</taxon>
        <taxon>Bacillati</taxon>
        <taxon>Actinomycetota</taxon>
        <taxon>Actinomycetes</taxon>
        <taxon>Pseudonocardiales</taxon>
        <taxon>Pseudonocardiaceae</taxon>
        <taxon>Umezawaea</taxon>
    </lineage>
</organism>